<evidence type="ECO:0000313" key="1">
    <source>
        <dbReference type="EMBL" id="KAI9919536.1"/>
    </source>
</evidence>
<name>A0ACC0WP66_9STRA</name>
<evidence type="ECO:0000313" key="2">
    <source>
        <dbReference type="Proteomes" id="UP001163321"/>
    </source>
</evidence>
<dbReference type="EMBL" id="CM047590">
    <property type="protein sequence ID" value="KAI9919536.1"/>
    <property type="molecule type" value="Genomic_DNA"/>
</dbReference>
<keyword evidence="2" id="KW-1185">Reference proteome</keyword>
<proteinExistence type="predicted"/>
<sequence length="127" mass="14565">MRHYKETILRTGYVSPEPHEISLRFLEHWGSEIVDPTKCTIGRAPTPDEGKQRKHVDSIKRFIAETDRLLLDAALTAIDHTTTRICVEDYPTLLASSFPNLQAQVDIFWNVLSGIGCVRHVMSRMFR</sequence>
<accession>A0ACC0WP66</accession>
<dbReference type="Proteomes" id="UP001163321">
    <property type="component" value="Chromosome 11"/>
</dbReference>
<comment type="caution">
    <text evidence="1">The sequence shown here is derived from an EMBL/GenBank/DDBJ whole genome shotgun (WGS) entry which is preliminary data.</text>
</comment>
<reference evidence="1 2" key="1">
    <citation type="journal article" date="2022" name="bioRxiv">
        <title>The genome of the oomycete Peronosclerospora sorghi, a cosmopolitan pathogen of maize and sorghum, is inflated with dispersed pseudogenes.</title>
        <authorList>
            <person name="Fletcher K."/>
            <person name="Martin F."/>
            <person name="Isakeit T."/>
            <person name="Cavanaugh K."/>
            <person name="Magill C."/>
            <person name="Michelmore R."/>
        </authorList>
    </citation>
    <scope>NUCLEOTIDE SEQUENCE [LARGE SCALE GENOMIC DNA]</scope>
    <source>
        <strain evidence="1">P6</strain>
    </source>
</reference>
<gene>
    <name evidence="1" type="ORF">PsorP6_017644</name>
</gene>
<protein>
    <submittedName>
        <fullName evidence="1">Uncharacterized protein</fullName>
    </submittedName>
</protein>
<organism evidence="1 2">
    <name type="scientific">Peronosclerospora sorghi</name>
    <dbReference type="NCBI Taxonomy" id="230839"/>
    <lineage>
        <taxon>Eukaryota</taxon>
        <taxon>Sar</taxon>
        <taxon>Stramenopiles</taxon>
        <taxon>Oomycota</taxon>
        <taxon>Peronosporomycetes</taxon>
        <taxon>Peronosporales</taxon>
        <taxon>Peronosporaceae</taxon>
        <taxon>Peronosclerospora</taxon>
    </lineage>
</organism>